<gene>
    <name evidence="2" type="ORF">GCM10010357_19490</name>
</gene>
<evidence type="ECO:0000313" key="2">
    <source>
        <dbReference type="EMBL" id="GAA0398469.1"/>
    </source>
</evidence>
<dbReference type="Pfam" id="PF00483">
    <property type="entry name" value="NTP_transferase"/>
    <property type="match status" value="1"/>
</dbReference>
<evidence type="ECO:0000259" key="1">
    <source>
        <dbReference type="Pfam" id="PF00483"/>
    </source>
</evidence>
<dbReference type="SUPFAM" id="SSF53448">
    <property type="entry name" value="Nucleotide-diphospho-sugar transferases"/>
    <property type="match status" value="1"/>
</dbReference>
<dbReference type="PANTHER" id="PTHR42883:SF2">
    <property type="entry name" value="THYMIDYLYLTRANSFERASE"/>
    <property type="match status" value="1"/>
</dbReference>
<name>A0ABN0YKC0_9ACTN</name>
<dbReference type="Gene3D" id="2.160.10.10">
    <property type="entry name" value="Hexapeptide repeat proteins"/>
    <property type="match status" value="1"/>
</dbReference>
<dbReference type="RefSeq" id="WP_344022104.1">
    <property type="nucleotide sequence ID" value="NZ_BAAABX010000019.1"/>
</dbReference>
<proteinExistence type="predicted"/>
<dbReference type="Gene3D" id="3.90.550.10">
    <property type="entry name" value="Spore Coat Polysaccharide Biosynthesis Protein SpsA, Chain A"/>
    <property type="match status" value="1"/>
</dbReference>
<dbReference type="InterPro" id="IPR029044">
    <property type="entry name" value="Nucleotide-diphossugar_trans"/>
</dbReference>
<dbReference type="EMBL" id="BAAABX010000019">
    <property type="protein sequence ID" value="GAA0398469.1"/>
    <property type="molecule type" value="Genomic_DNA"/>
</dbReference>
<sequence length="353" mass="37327">MKALVLSGGLGTRLRPLTHSMAKQLVPVANKPVLVHCLEAIRRIGITEAGIIVGDHADEITAEIGDGASLGLDITYIRQEAPLGLAHCVAVAEDFLGDDDFVMYLGDNVLVEGIGAAAESFAARRPAAQILVTKVLDPRQYGVAEVGDDQVVRGLVEKPADPVSDLAVIGVYFFTPAIHEAVRAIRPSGRGELEITDALQHLVAEGRTVTAFEYSGYWQDTGKTDGLLECNRVLLDRIEREVHGRIDDESRIDGAVFVAPGATVTRSRLTGPLVIGPGTVVRNSRIGPHTALGEGCTVQDADVEDSILLDGAVLDGVGPVRGSLIGRRSRVTSPPGAHAHRLVVGDDCRAVVA</sequence>
<feature type="domain" description="Nucleotidyl transferase" evidence="1">
    <location>
        <begin position="2"/>
        <end position="235"/>
    </location>
</feature>
<accession>A0ABN0YKC0</accession>
<dbReference type="InterPro" id="IPR005908">
    <property type="entry name" value="G1P_thy_trans_l"/>
</dbReference>
<dbReference type="Proteomes" id="UP001500879">
    <property type="component" value="Unassembled WGS sequence"/>
</dbReference>
<dbReference type="CDD" id="cd04189">
    <property type="entry name" value="G1P_TT_long"/>
    <property type="match status" value="1"/>
</dbReference>
<organism evidence="2 3">
    <name type="scientific">Streptomyces luteireticuli</name>
    <dbReference type="NCBI Taxonomy" id="173858"/>
    <lineage>
        <taxon>Bacteria</taxon>
        <taxon>Bacillati</taxon>
        <taxon>Actinomycetota</taxon>
        <taxon>Actinomycetes</taxon>
        <taxon>Kitasatosporales</taxon>
        <taxon>Streptomycetaceae</taxon>
        <taxon>Streptomyces</taxon>
    </lineage>
</organism>
<evidence type="ECO:0000313" key="3">
    <source>
        <dbReference type="Proteomes" id="UP001500879"/>
    </source>
</evidence>
<dbReference type="InterPro" id="IPR005835">
    <property type="entry name" value="NTP_transferase_dom"/>
</dbReference>
<dbReference type="PANTHER" id="PTHR42883">
    <property type="entry name" value="GLUCOSE-1-PHOSPHATE THYMIDYLTRANSFERASE"/>
    <property type="match status" value="1"/>
</dbReference>
<comment type="caution">
    <text evidence="2">The sequence shown here is derived from an EMBL/GenBank/DDBJ whole genome shotgun (WGS) entry which is preliminary data.</text>
</comment>
<dbReference type="NCBIfam" id="TIGR01208">
    <property type="entry name" value="rmlA_long"/>
    <property type="match status" value="1"/>
</dbReference>
<keyword evidence="3" id="KW-1185">Reference proteome</keyword>
<reference evidence="2 3" key="1">
    <citation type="journal article" date="2019" name="Int. J. Syst. Evol. Microbiol.">
        <title>The Global Catalogue of Microorganisms (GCM) 10K type strain sequencing project: providing services to taxonomists for standard genome sequencing and annotation.</title>
        <authorList>
            <consortium name="The Broad Institute Genomics Platform"/>
            <consortium name="The Broad Institute Genome Sequencing Center for Infectious Disease"/>
            <person name="Wu L."/>
            <person name="Ma J."/>
        </authorList>
    </citation>
    <scope>NUCLEOTIDE SEQUENCE [LARGE SCALE GENOMIC DNA]</scope>
    <source>
        <strain evidence="2 3">JCM 4788</strain>
    </source>
</reference>
<protein>
    <submittedName>
        <fullName evidence="2">Glucose-1-phosphate thymidylyltransferase</fullName>
    </submittedName>
</protein>